<evidence type="ECO:0000256" key="1">
    <source>
        <dbReference type="SAM" id="Phobius"/>
    </source>
</evidence>
<dbReference type="AlphaFoldDB" id="A0A7G8PSY7"/>
<organism evidence="2 3">
    <name type="scientific">Constantimarinum furrinae</name>
    <dbReference type="NCBI Taxonomy" id="2562285"/>
    <lineage>
        <taxon>Bacteria</taxon>
        <taxon>Pseudomonadati</taxon>
        <taxon>Bacteroidota</taxon>
        <taxon>Flavobacteriia</taxon>
        <taxon>Flavobacteriales</taxon>
        <taxon>Flavobacteriaceae</taxon>
        <taxon>Altibacter/Constantimarinum group</taxon>
        <taxon>Constantimarinum</taxon>
    </lineage>
</organism>
<sequence length="170" mass="19228">MKYQLHLVAMLFGIVMLCVGFGCGGSKTDYKLTKTPPFSLGEVYAQPWVAGIPSGGSGTNLHISFQSFTDAVVIDSIYFRNHIVKAQLSPEIRNQYVGYFKHIRKPDVIMDSDPLKEAQNTPPVPFPFDLEDEEAVISYFHYGEMRYYKIKKIEIKSMLAYPASNMKSDN</sequence>
<dbReference type="EMBL" id="CP052909">
    <property type="protein sequence ID" value="QNJ97453.1"/>
    <property type="molecule type" value="Genomic_DNA"/>
</dbReference>
<reference evidence="2 3" key="1">
    <citation type="submission" date="2020-04" db="EMBL/GenBank/DDBJ databases">
        <title>Genome sequence of Altibacter aquimarinus strain ALE3EI.</title>
        <authorList>
            <person name="Oh H.-M."/>
            <person name="Jang D."/>
        </authorList>
    </citation>
    <scope>NUCLEOTIDE SEQUENCE [LARGE SCALE GENOMIC DNA]</scope>
    <source>
        <strain evidence="2 3">ALE3EI</strain>
    </source>
</reference>
<dbReference type="RefSeq" id="WP_186991237.1">
    <property type="nucleotide sequence ID" value="NZ_CP052909.1"/>
</dbReference>
<evidence type="ECO:0000313" key="2">
    <source>
        <dbReference type="EMBL" id="QNJ97453.1"/>
    </source>
</evidence>
<dbReference type="PROSITE" id="PS51257">
    <property type="entry name" value="PROKAR_LIPOPROTEIN"/>
    <property type="match status" value="1"/>
</dbReference>
<evidence type="ECO:0000313" key="3">
    <source>
        <dbReference type="Proteomes" id="UP000515514"/>
    </source>
</evidence>
<proteinExistence type="predicted"/>
<gene>
    <name evidence="2" type="ORF">ALE3EI_0878</name>
</gene>
<dbReference type="KEGG" id="alti:ALE3EI_0878"/>
<evidence type="ECO:0008006" key="4">
    <source>
        <dbReference type="Google" id="ProtNLM"/>
    </source>
</evidence>
<name>A0A7G8PSY7_9FLAO</name>
<feature type="transmembrane region" description="Helical" evidence="1">
    <location>
        <begin position="6"/>
        <end position="24"/>
    </location>
</feature>
<keyword evidence="3" id="KW-1185">Reference proteome</keyword>
<protein>
    <recommendedName>
        <fullName evidence="4">Lipoprotein</fullName>
    </recommendedName>
</protein>
<keyword evidence="1" id="KW-1133">Transmembrane helix</keyword>
<keyword evidence="1" id="KW-0472">Membrane</keyword>
<dbReference type="Proteomes" id="UP000515514">
    <property type="component" value="Chromosome"/>
</dbReference>
<accession>A0A7G8PSY7</accession>
<keyword evidence="1" id="KW-0812">Transmembrane</keyword>